<sequence length="375" mass="41650">REQTNNLIDDIYTQIIQMIAEGRNWAPKQVEGLIDKGPFTAKQALENKLVDKLMYEDEIEELIGRRKSNLVKGSRYFGQAYHEYNWRIGVSKIAVIHAVGDMITGKSFANPFTGGVFMGSDTITGAIRSVREDNSIKAVVLRIDSGGGFVLAADEIWRELQLLKQVGKPLIVSMGDTAASGGYYIATLADQIIAEPSTVTGSIGVFTGRLNLKRLYDKIGIKKEIIKRGKNADFYSDYSDYSETHRQAMRASVEEIYDGFVAKVADGRGMTKEEVDQVARGRVWTGRQAHKIGLVDQLGGLDLALSVAREKAGLMGQQVELVSLPRATWLYGLLNNILSLDLGVLDIISRQKQVSQQLSRDRVFLMASYNLHVRD</sequence>
<dbReference type="EMBL" id="UINC01053974">
    <property type="protein sequence ID" value="SVB71140.1"/>
    <property type="molecule type" value="Genomic_DNA"/>
</dbReference>
<accession>A0A382G798</accession>
<feature type="non-terminal residue" evidence="6">
    <location>
        <position position="1"/>
    </location>
</feature>
<dbReference type="InterPro" id="IPR047272">
    <property type="entry name" value="S49_SppA_C"/>
</dbReference>
<keyword evidence="4" id="KW-0720">Serine protease</keyword>
<evidence type="ECO:0000313" key="6">
    <source>
        <dbReference type="EMBL" id="SVB71140.1"/>
    </source>
</evidence>
<dbReference type="AlphaFoldDB" id="A0A382G798"/>
<dbReference type="InterPro" id="IPR029045">
    <property type="entry name" value="ClpP/crotonase-like_dom_sf"/>
</dbReference>
<reference evidence="6" key="1">
    <citation type="submission" date="2018-05" db="EMBL/GenBank/DDBJ databases">
        <authorList>
            <person name="Lanie J.A."/>
            <person name="Ng W.-L."/>
            <person name="Kazmierczak K.M."/>
            <person name="Andrzejewski T.M."/>
            <person name="Davidsen T.M."/>
            <person name="Wayne K.J."/>
            <person name="Tettelin H."/>
            <person name="Glass J.I."/>
            <person name="Rusch D."/>
            <person name="Podicherti R."/>
            <person name="Tsui H.-C.T."/>
            <person name="Winkler M.E."/>
        </authorList>
    </citation>
    <scope>NUCLEOTIDE SEQUENCE</scope>
</reference>
<dbReference type="InterPro" id="IPR002142">
    <property type="entry name" value="Peptidase_S49"/>
</dbReference>
<feature type="domain" description="Peptidase S49" evidence="5">
    <location>
        <begin position="164"/>
        <end position="314"/>
    </location>
</feature>
<evidence type="ECO:0000256" key="2">
    <source>
        <dbReference type="ARBA" id="ARBA00022670"/>
    </source>
</evidence>
<dbReference type="GO" id="GO:0006508">
    <property type="term" value="P:proteolysis"/>
    <property type="evidence" value="ECO:0007669"/>
    <property type="project" value="UniProtKB-KW"/>
</dbReference>
<evidence type="ECO:0000256" key="3">
    <source>
        <dbReference type="ARBA" id="ARBA00022801"/>
    </source>
</evidence>
<keyword evidence="2" id="KW-0645">Protease</keyword>
<gene>
    <name evidence="6" type="ORF">METZ01_LOCUS223994</name>
</gene>
<dbReference type="PANTHER" id="PTHR33209:SF1">
    <property type="entry name" value="PEPTIDASE S49 DOMAIN-CONTAINING PROTEIN"/>
    <property type="match status" value="1"/>
</dbReference>
<dbReference type="Pfam" id="PF01343">
    <property type="entry name" value="Peptidase_S49"/>
    <property type="match status" value="2"/>
</dbReference>
<proteinExistence type="inferred from homology"/>
<evidence type="ECO:0000259" key="5">
    <source>
        <dbReference type="Pfam" id="PF01343"/>
    </source>
</evidence>
<feature type="domain" description="Peptidase S49" evidence="5">
    <location>
        <begin position="1"/>
        <end position="59"/>
    </location>
</feature>
<evidence type="ECO:0000256" key="4">
    <source>
        <dbReference type="ARBA" id="ARBA00022825"/>
    </source>
</evidence>
<protein>
    <recommendedName>
        <fullName evidence="5">Peptidase S49 domain-containing protein</fullName>
    </recommendedName>
</protein>
<organism evidence="6">
    <name type="scientific">marine metagenome</name>
    <dbReference type="NCBI Taxonomy" id="408172"/>
    <lineage>
        <taxon>unclassified sequences</taxon>
        <taxon>metagenomes</taxon>
        <taxon>ecological metagenomes</taxon>
    </lineage>
</organism>
<dbReference type="SUPFAM" id="SSF52096">
    <property type="entry name" value="ClpP/crotonase"/>
    <property type="match status" value="2"/>
</dbReference>
<dbReference type="InterPro" id="IPR004635">
    <property type="entry name" value="Pept_S49_SppA"/>
</dbReference>
<dbReference type="CDD" id="cd07023">
    <property type="entry name" value="S49_Sppa_N_C"/>
    <property type="match status" value="1"/>
</dbReference>
<keyword evidence="3" id="KW-0378">Hydrolase</keyword>
<name>A0A382G798_9ZZZZ</name>
<evidence type="ECO:0000256" key="1">
    <source>
        <dbReference type="ARBA" id="ARBA00008683"/>
    </source>
</evidence>
<dbReference type="Gene3D" id="3.90.226.10">
    <property type="entry name" value="2-enoyl-CoA Hydratase, Chain A, domain 1"/>
    <property type="match status" value="3"/>
</dbReference>
<dbReference type="NCBIfam" id="TIGR00706">
    <property type="entry name" value="SppA_dom"/>
    <property type="match status" value="1"/>
</dbReference>
<comment type="similarity">
    <text evidence="1">Belongs to the peptidase S49 family.</text>
</comment>
<dbReference type="PANTHER" id="PTHR33209">
    <property type="entry name" value="PROTEASE 4"/>
    <property type="match status" value="1"/>
</dbReference>
<dbReference type="GO" id="GO:0008236">
    <property type="term" value="F:serine-type peptidase activity"/>
    <property type="evidence" value="ECO:0007669"/>
    <property type="project" value="UniProtKB-KW"/>
</dbReference>